<dbReference type="Gene3D" id="2.40.100.10">
    <property type="entry name" value="Cyclophilin-like"/>
    <property type="match status" value="1"/>
</dbReference>
<dbReference type="GO" id="GO:0006457">
    <property type="term" value="P:protein folding"/>
    <property type="evidence" value="ECO:0007669"/>
    <property type="project" value="TreeGrafter"/>
</dbReference>
<comment type="function">
    <text evidence="4">PPIases accelerate the folding of proteins. It catalyzes the cis-trans isomerization of proline imidic peptide bonds in oligopeptides.</text>
</comment>
<reference evidence="6" key="2">
    <citation type="journal article" date="2023" name="Plants (Basel)">
        <title>Annotation of the Turnera subulata (Passifloraceae) Draft Genome Reveals the S-Locus Evolved after the Divergence of Turneroideae from Passifloroideae in a Stepwise Manner.</title>
        <authorList>
            <person name="Henning P.M."/>
            <person name="Roalson E.H."/>
            <person name="Mir W."/>
            <person name="McCubbin A.G."/>
            <person name="Shore J.S."/>
        </authorList>
    </citation>
    <scope>NUCLEOTIDE SEQUENCE</scope>
    <source>
        <strain evidence="6">F60SS</strain>
    </source>
</reference>
<dbReference type="EC" id="5.2.1.8" evidence="4"/>
<dbReference type="PIRSF" id="PIRSF001467">
    <property type="entry name" value="Peptidylpro_ismrse"/>
    <property type="match status" value="1"/>
</dbReference>
<evidence type="ECO:0000256" key="2">
    <source>
        <dbReference type="ARBA" id="ARBA00023110"/>
    </source>
</evidence>
<evidence type="ECO:0000313" key="6">
    <source>
        <dbReference type="EMBL" id="KAJ4823234.1"/>
    </source>
</evidence>
<dbReference type="InterPro" id="IPR024936">
    <property type="entry name" value="Cyclophilin-type_PPIase"/>
</dbReference>
<dbReference type="PRINTS" id="PR00153">
    <property type="entry name" value="CSAPPISMRASE"/>
</dbReference>
<dbReference type="AlphaFoldDB" id="A0A9Q0F1N3"/>
<dbReference type="OrthoDB" id="1917401at2759"/>
<dbReference type="Pfam" id="PF00160">
    <property type="entry name" value="Pro_isomerase"/>
    <property type="match status" value="1"/>
</dbReference>
<comment type="catalytic activity">
    <reaction evidence="4">
        <text>[protein]-peptidylproline (omega=180) = [protein]-peptidylproline (omega=0)</text>
        <dbReference type="Rhea" id="RHEA:16237"/>
        <dbReference type="Rhea" id="RHEA-COMP:10747"/>
        <dbReference type="Rhea" id="RHEA-COMP:10748"/>
        <dbReference type="ChEBI" id="CHEBI:83833"/>
        <dbReference type="ChEBI" id="CHEBI:83834"/>
        <dbReference type="EC" id="5.2.1.8"/>
    </reaction>
</comment>
<protein>
    <recommendedName>
        <fullName evidence="4">Peptidyl-prolyl cis-trans isomerase</fullName>
        <shortName evidence="4">PPIase</shortName>
        <ecNumber evidence="4">5.2.1.8</ecNumber>
    </recommendedName>
</protein>
<evidence type="ECO:0000256" key="4">
    <source>
        <dbReference type="RuleBase" id="RU363019"/>
    </source>
</evidence>
<proteinExistence type="inferred from homology"/>
<dbReference type="InterPro" id="IPR029000">
    <property type="entry name" value="Cyclophilin-like_dom_sf"/>
</dbReference>
<sequence length="171" mass="19012">MENPNPKVYFDIEIDGNPIGRMVMELDAKSFPRTAENFRALCTGEKGIGMFGRPLHFKGTKFFQVRPNFFCCGGDVVEDDGTSGESIFGEDFDEEPKGSFTGRGNLSMCYIDGWISSQFFITFTKTGWMNGHYPLFGKVVEGLDLLDQIEAAVGEYGRLVKKVVIVDCGES</sequence>
<accession>A0A9Q0F1N3</accession>
<keyword evidence="3 4" id="KW-0413">Isomerase</keyword>
<evidence type="ECO:0000259" key="5">
    <source>
        <dbReference type="PROSITE" id="PS50072"/>
    </source>
</evidence>
<comment type="caution">
    <text evidence="6">The sequence shown here is derived from an EMBL/GenBank/DDBJ whole genome shotgun (WGS) entry which is preliminary data.</text>
</comment>
<dbReference type="PANTHER" id="PTHR11071:SF561">
    <property type="entry name" value="PEPTIDYL-PROLYL CIS-TRANS ISOMERASE D-RELATED"/>
    <property type="match status" value="1"/>
</dbReference>
<evidence type="ECO:0000256" key="3">
    <source>
        <dbReference type="ARBA" id="ARBA00023235"/>
    </source>
</evidence>
<reference evidence="6" key="1">
    <citation type="submission" date="2022-02" db="EMBL/GenBank/DDBJ databases">
        <authorList>
            <person name="Henning P.M."/>
            <person name="McCubbin A.G."/>
            <person name="Shore J.S."/>
        </authorList>
    </citation>
    <scope>NUCLEOTIDE SEQUENCE</scope>
    <source>
        <strain evidence="6">F60SS</strain>
        <tissue evidence="6">Leaves</tissue>
    </source>
</reference>
<gene>
    <name evidence="6" type="ORF">Tsubulata_004503</name>
</gene>
<dbReference type="GO" id="GO:0003755">
    <property type="term" value="F:peptidyl-prolyl cis-trans isomerase activity"/>
    <property type="evidence" value="ECO:0007669"/>
    <property type="project" value="UniProtKB-UniRule"/>
</dbReference>
<keyword evidence="2 4" id="KW-0697">Rotamase</keyword>
<dbReference type="GO" id="GO:0005737">
    <property type="term" value="C:cytoplasm"/>
    <property type="evidence" value="ECO:0007669"/>
    <property type="project" value="TreeGrafter"/>
</dbReference>
<comment type="similarity">
    <text evidence="1 4">Belongs to the cyclophilin-type PPIase family.</text>
</comment>
<organism evidence="6 7">
    <name type="scientific">Turnera subulata</name>
    <dbReference type="NCBI Taxonomy" id="218843"/>
    <lineage>
        <taxon>Eukaryota</taxon>
        <taxon>Viridiplantae</taxon>
        <taxon>Streptophyta</taxon>
        <taxon>Embryophyta</taxon>
        <taxon>Tracheophyta</taxon>
        <taxon>Spermatophyta</taxon>
        <taxon>Magnoliopsida</taxon>
        <taxon>eudicotyledons</taxon>
        <taxon>Gunneridae</taxon>
        <taxon>Pentapetalae</taxon>
        <taxon>rosids</taxon>
        <taxon>fabids</taxon>
        <taxon>Malpighiales</taxon>
        <taxon>Passifloraceae</taxon>
        <taxon>Turnera</taxon>
    </lineage>
</organism>
<dbReference type="InterPro" id="IPR002130">
    <property type="entry name" value="Cyclophilin-type_PPIase_dom"/>
</dbReference>
<keyword evidence="7" id="KW-1185">Reference proteome</keyword>
<dbReference type="GO" id="GO:0016018">
    <property type="term" value="F:cyclosporin A binding"/>
    <property type="evidence" value="ECO:0007669"/>
    <property type="project" value="TreeGrafter"/>
</dbReference>
<feature type="domain" description="PPIase cyclophilin-type" evidence="5">
    <location>
        <begin position="9"/>
        <end position="170"/>
    </location>
</feature>
<dbReference type="EMBL" id="JAKUCV010007499">
    <property type="protein sequence ID" value="KAJ4823234.1"/>
    <property type="molecule type" value="Genomic_DNA"/>
</dbReference>
<evidence type="ECO:0000256" key="1">
    <source>
        <dbReference type="ARBA" id="ARBA00007365"/>
    </source>
</evidence>
<dbReference type="PROSITE" id="PS50072">
    <property type="entry name" value="CSA_PPIASE_2"/>
    <property type="match status" value="1"/>
</dbReference>
<dbReference type="Proteomes" id="UP001141552">
    <property type="component" value="Unassembled WGS sequence"/>
</dbReference>
<evidence type="ECO:0000313" key="7">
    <source>
        <dbReference type="Proteomes" id="UP001141552"/>
    </source>
</evidence>
<dbReference type="PANTHER" id="PTHR11071">
    <property type="entry name" value="PEPTIDYL-PROLYL CIS-TRANS ISOMERASE"/>
    <property type="match status" value="1"/>
</dbReference>
<name>A0A9Q0F1N3_9ROSI</name>
<dbReference type="SUPFAM" id="SSF50891">
    <property type="entry name" value="Cyclophilin-like"/>
    <property type="match status" value="1"/>
</dbReference>